<evidence type="ECO:0000256" key="1">
    <source>
        <dbReference type="SAM" id="MobiDB-lite"/>
    </source>
</evidence>
<feature type="region of interest" description="Disordered" evidence="1">
    <location>
        <begin position="83"/>
        <end position="104"/>
    </location>
</feature>
<evidence type="ECO:0000313" key="2">
    <source>
        <dbReference type="EMBL" id="MBD1546647.1"/>
    </source>
</evidence>
<sequence>MASEQNNPGFDRILLDPAAHYDSPADVVSDEQFPVSARIEILRRWEYDAADASVAAEEGMPGGNGELIADIIKALQDLGAEIDTERTAPTKQGGLGRSSIKTDK</sequence>
<dbReference type="EMBL" id="JABFCZ010000010">
    <property type="protein sequence ID" value="MBD1546647.1"/>
    <property type="molecule type" value="Genomic_DNA"/>
</dbReference>
<protein>
    <submittedName>
        <fullName evidence="2">Uncharacterized protein</fullName>
    </submittedName>
</protein>
<dbReference type="Proteomes" id="UP000598467">
    <property type="component" value="Unassembled WGS sequence"/>
</dbReference>
<dbReference type="AlphaFoldDB" id="A0A926P4B5"/>
<name>A0A926P4B5_9HYPH</name>
<dbReference type="RefSeq" id="WP_190291319.1">
    <property type="nucleotide sequence ID" value="NZ_JABFCZ010000010.1"/>
</dbReference>
<evidence type="ECO:0000313" key="3">
    <source>
        <dbReference type="Proteomes" id="UP000598467"/>
    </source>
</evidence>
<reference evidence="2" key="1">
    <citation type="submission" date="2020-05" db="EMBL/GenBank/DDBJ databases">
        <title>Identification of trans-AT polyketide cluster in two marine bacteria, producers of a novel glutaramide-containing polyketide sesbanimide D and analogs.</title>
        <authorList>
            <person name="Kacar D."/>
            <person name="Rodriguez P."/>
            <person name="Canedo L."/>
            <person name="Gonzalez E."/>
            <person name="Galan B."/>
            <person name="De La Calle F."/>
            <person name="Garcia J.L."/>
        </authorList>
    </citation>
    <scope>NUCLEOTIDE SEQUENCE</scope>
    <source>
        <strain evidence="2">PHM038</strain>
    </source>
</reference>
<gene>
    <name evidence="2" type="ORF">HK439_10265</name>
</gene>
<accession>A0A926P4B5</accession>
<comment type="caution">
    <text evidence="2">The sequence shown here is derived from an EMBL/GenBank/DDBJ whole genome shotgun (WGS) entry which is preliminary data.</text>
</comment>
<proteinExistence type="predicted"/>
<organism evidence="2 3">
    <name type="scientific">Roseibium aggregatum</name>
    <dbReference type="NCBI Taxonomy" id="187304"/>
    <lineage>
        <taxon>Bacteria</taxon>
        <taxon>Pseudomonadati</taxon>
        <taxon>Pseudomonadota</taxon>
        <taxon>Alphaproteobacteria</taxon>
        <taxon>Hyphomicrobiales</taxon>
        <taxon>Stappiaceae</taxon>
        <taxon>Roseibium</taxon>
    </lineage>
</organism>